<feature type="domain" description="FAD-binding FR-type" evidence="16">
    <location>
        <begin position="300"/>
        <end position="411"/>
    </location>
</feature>
<protein>
    <recommendedName>
        <fullName evidence="3">ferric-chelate reductase (NADPH)</fullName>
        <ecNumber evidence="3">1.16.1.9</ecNumber>
    </recommendedName>
</protein>
<dbReference type="AlphaFoldDB" id="A0AA38RDI1"/>
<dbReference type="SUPFAM" id="SSF52343">
    <property type="entry name" value="Ferredoxin reductase-like, C-terminal NADP-linked domain"/>
    <property type="match status" value="1"/>
</dbReference>
<dbReference type="EMBL" id="JANBVN010000184">
    <property type="protein sequence ID" value="KAJ9134387.1"/>
    <property type="molecule type" value="Genomic_DNA"/>
</dbReference>
<comment type="catalytic activity">
    <reaction evidence="13">
        <text>2 a Fe(II)-siderophore + NADP(+) + H(+) = 2 a Fe(III)-siderophore + NADPH</text>
        <dbReference type="Rhea" id="RHEA:28795"/>
        <dbReference type="Rhea" id="RHEA-COMP:11342"/>
        <dbReference type="Rhea" id="RHEA-COMP:11344"/>
        <dbReference type="ChEBI" id="CHEBI:15378"/>
        <dbReference type="ChEBI" id="CHEBI:29033"/>
        <dbReference type="ChEBI" id="CHEBI:29034"/>
        <dbReference type="ChEBI" id="CHEBI:57783"/>
        <dbReference type="ChEBI" id="CHEBI:58349"/>
        <dbReference type="EC" id="1.16.1.9"/>
    </reaction>
</comment>
<evidence type="ECO:0000313" key="18">
    <source>
        <dbReference type="Proteomes" id="UP001174691"/>
    </source>
</evidence>
<dbReference type="GO" id="GO:0006879">
    <property type="term" value="P:intracellular iron ion homeostasis"/>
    <property type="evidence" value="ECO:0007669"/>
    <property type="project" value="TreeGrafter"/>
</dbReference>
<gene>
    <name evidence="17" type="ORF">NKR19_g8702</name>
</gene>
<name>A0AA38RDI1_9PEZI</name>
<feature type="transmembrane region" description="Helical" evidence="15">
    <location>
        <begin position="174"/>
        <end position="192"/>
    </location>
</feature>
<feature type="compositionally biased region" description="Polar residues" evidence="14">
    <location>
        <begin position="512"/>
        <end position="521"/>
    </location>
</feature>
<evidence type="ECO:0000256" key="8">
    <source>
        <dbReference type="ARBA" id="ARBA00022989"/>
    </source>
</evidence>
<evidence type="ECO:0000256" key="4">
    <source>
        <dbReference type="ARBA" id="ARBA00022448"/>
    </source>
</evidence>
<dbReference type="InterPro" id="IPR013112">
    <property type="entry name" value="FAD-bd_8"/>
</dbReference>
<evidence type="ECO:0000256" key="5">
    <source>
        <dbReference type="ARBA" id="ARBA00022475"/>
    </source>
</evidence>
<evidence type="ECO:0000256" key="12">
    <source>
        <dbReference type="ARBA" id="ARBA00023180"/>
    </source>
</evidence>
<dbReference type="InterPro" id="IPR013130">
    <property type="entry name" value="Fe3_Rdtase_TM_dom"/>
</dbReference>
<evidence type="ECO:0000313" key="17">
    <source>
        <dbReference type="EMBL" id="KAJ9134387.1"/>
    </source>
</evidence>
<dbReference type="Pfam" id="PF08030">
    <property type="entry name" value="NAD_binding_6"/>
    <property type="match status" value="1"/>
</dbReference>
<dbReference type="InterPro" id="IPR051410">
    <property type="entry name" value="Ferric/Cupric_Reductase"/>
</dbReference>
<keyword evidence="18" id="KW-1185">Reference proteome</keyword>
<feature type="region of interest" description="Disordered" evidence="14">
    <location>
        <begin position="509"/>
        <end position="539"/>
    </location>
</feature>
<dbReference type="InterPro" id="IPR039261">
    <property type="entry name" value="FNR_nucleotide-bd"/>
</dbReference>
<evidence type="ECO:0000256" key="14">
    <source>
        <dbReference type="SAM" id="MobiDB-lite"/>
    </source>
</evidence>
<comment type="subcellular location">
    <subcellularLocation>
        <location evidence="1">Cell membrane</location>
        <topology evidence="1">Multi-pass membrane protein</topology>
    </subcellularLocation>
</comment>
<evidence type="ECO:0000256" key="9">
    <source>
        <dbReference type="ARBA" id="ARBA00023002"/>
    </source>
</evidence>
<dbReference type="SFLD" id="SFLDG01168">
    <property type="entry name" value="Ferric_reductase_subgroup_(FRE"/>
    <property type="match status" value="1"/>
</dbReference>
<dbReference type="SUPFAM" id="SSF63380">
    <property type="entry name" value="Riboflavin synthase domain-like"/>
    <property type="match status" value="1"/>
</dbReference>
<dbReference type="CDD" id="cd06186">
    <property type="entry name" value="NOX_Duox_like_FAD_NADP"/>
    <property type="match status" value="1"/>
</dbReference>
<keyword evidence="5" id="KW-1003">Cell membrane</keyword>
<accession>A0AA38RDI1</accession>
<evidence type="ECO:0000256" key="13">
    <source>
        <dbReference type="ARBA" id="ARBA00048483"/>
    </source>
</evidence>
<dbReference type="GO" id="GO:0005886">
    <property type="term" value="C:plasma membrane"/>
    <property type="evidence" value="ECO:0007669"/>
    <property type="project" value="UniProtKB-SubCell"/>
</dbReference>
<proteinExistence type="inferred from homology"/>
<keyword evidence="8 15" id="KW-1133">Transmembrane helix</keyword>
<dbReference type="GO" id="GO:0015677">
    <property type="term" value="P:copper ion import"/>
    <property type="evidence" value="ECO:0007669"/>
    <property type="project" value="TreeGrafter"/>
</dbReference>
<evidence type="ECO:0000256" key="6">
    <source>
        <dbReference type="ARBA" id="ARBA00022692"/>
    </source>
</evidence>
<evidence type="ECO:0000256" key="1">
    <source>
        <dbReference type="ARBA" id="ARBA00004651"/>
    </source>
</evidence>
<comment type="similarity">
    <text evidence="2">Belongs to the ferric reductase (FRE) family.</text>
</comment>
<feature type="transmembrane region" description="Helical" evidence="15">
    <location>
        <begin position="212"/>
        <end position="231"/>
    </location>
</feature>
<evidence type="ECO:0000256" key="15">
    <source>
        <dbReference type="SAM" id="Phobius"/>
    </source>
</evidence>
<keyword evidence="6 15" id="KW-0812">Transmembrane</keyword>
<dbReference type="Pfam" id="PF01794">
    <property type="entry name" value="Ferric_reduct"/>
    <property type="match status" value="1"/>
</dbReference>
<evidence type="ECO:0000256" key="7">
    <source>
        <dbReference type="ARBA" id="ARBA00022982"/>
    </source>
</evidence>
<dbReference type="PANTHER" id="PTHR32361:SF9">
    <property type="entry name" value="FERRIC REDUCTASE TRANSMEMBRANE COMPONENT 3-RELATED"/>
    <property type="match status" value="1"/>
</dbReference>
<feature type="transmembrane region" description="Helical" evidence="15">
    <location>
        <begin position="238"/>
        <end position="258"/>
    </location>
</feature>
<evidence type="ECO:0000256" key="11">
    <source>
        <dbReference type="ARBA" id="ARBA00023136"/>
    </source>
</evidence>
<dbReference type="InterPro" id="IPR017927">
    <property type="entry name" value="FAD-bd_FR_type"/>
</dbReference>
<dbReference type="Pfam" id="PF08022">
    <property type="entry name" value="FAD_binding_8"/>
    <property type="match status" value="1"/>
</dbReference>
<dbReference type="GO" id="GO:0052851">
    <property type="term" value="F:ferric-chelate reductase (NADPH) activity"/>
    <property type="evidence" value="ECO:0007669"/>
    <property type="project" value="UniProtKB-EC"/>
</dbReference>
<dbReference type="InterPro" id="IPR013121">
    <property type="entry name" value="Fe_red_NAD-bd_6"/>
</dbReference>
<keyword evidence="10" id="KW-0406">Ion transport</keyword>
<reference evidence="17" key="1">
    <citation type="submission" date="2022-07" db="EMBL/GenBank/DDBJ databases">
        <title>Fungi with potential for degradation of polypropylene.</title>
        <authorList>
            <person name="Gostincar C."/>
        </authorList>
    </citation>
    <scope>NUCLEOTIDE SEQUENCE</scope>
    <source>
        <strain evidence="17">EXF-13287</strain>
    </source>
</reference>
<evidence type="ECO:0000256" key="3">
    <source>
        <dbReference type="ARBA" id="ARBA00012668"/>
    </source>
</evidence>
<keyword evidence="9" id="KW-0560">Oxidoreductase</keyword>
<feature type="transmembrane region" description="Helical" evidence="15">
    <location>
        <begin position="99"/>
        <end position="117"/>
    </location>
</feature>
<keyword evidence="11 15" id="KW-0472">Membrane</keyword>
<dbReference type="SFLD" id="SFLDS00052">
    <property type="entry name" value="Ferric_Reductase_Domain"/>
    <property type="match status" value="1"/>
</dbReference>
<dbReference type="PROSITE" id="PS51384">
    <property type="entry name" value="FAD_FR"/>
    <property type="match status" value="1"/>
</dbReference>
<feature type="transmembrane region" description="Helical" evidence="15">
    <location>
        <begin position="137"/>
        <end position="162"/>
    </location>
</feature>
<organism evidence="17 18">
    <name type="scientific">Coniochaeta hoffmannii</name>
    <dbReference type="NCBI Taxonomy" id="91930"/>
    <lineage>
        <taxon>Eukaryota</taxon>
        <taxon>Fungi</taxon>
        <taxon>Dikarya</taxon>
        <taxon>Ascomycota</taxon>
        <taxon>Pezizomycotina</taxon>
        <taxon>Sordariomycetes</taxon>
        <taxon>Sordariomycetidae</taxon>
        <taxon>Coniochaetales</taxon>
        <taxon>Coniochaetaceae</taxon>
        <taxon>Coniochaeta</taxon>
    </lineage>
</organism>
<evidence type="ECO:0000256" key="10">
    <source>
        <dbReference type="ARBA" id="ARBA00023065"/>
    </source>
</evidence>
<evidence type="ECO:0000256" key="2">
    <source>
        <dbReference type="ARBA" id="ARBA00006278"/>
    </source>
</evidence>
<dbReference type="Gene3D" id="3.40.50.80">
    <property type="entry name" value="Nucleotide-binding domain of ferredoxin-NADP reductase (FNR) module"/>
    <property type="match status" value="1"/>
</dbReference>
<keyword evidence="7" id="KW-0249">Electron transport</keyword>
<comment type="caution">
    <text evidence="17">The sequence shown here is derived from an EMBL/GenBank/DDBJ whole genome shotgun (WGS) entry which is preliminary data.</text>
</comment>
<keyword evidence="4" id="KW-0813">Transport</keyword>
<dbReference type="EC" id="1.16.1.9" evidence="3"/>
<evidence type="ECO:0000259" key="16">
    <source>
        <dbReference type="PROSITE" id="PS51384"/>
    </source>
</evidence>
<feature type="transmembrane region" description="Helical" evidence="15">
    <location>
        <begin position="22"/>
        <end position="42"/>
    </location>
</feature>
<dbReference type="Gene3D" id="2.40.30.10">
    <property type="entry name" value="Translation factors"/>
    <property type="match status" value="1"/>
</dbReference>
<dbReference type="InterPro" id="IPR017938">
    <property type="entry name" value="Riboflavin_synthase-like_b-brl"/>
</dbReference>
<dbReference type="GO" id="GO:0006826">
    <property type="term" value="P:iron ion transport"/>
    <property type="evidence" value="ECO:0007669"/>
    <property type="project" value="TreeGrafter"/>
</dbReference>
<keyword evidence="12" id="KW-0325">Glycoprotein</keyword>
<dbReference type="PANTHER" id="PTHR32361">
    <property type="entry name" value="FERRIC/CUPRIC REDUCTASE TRANSMEMBRANE COMPONENT"/>
    <property type="match status" value="1"/>
</dbReference>
<sequence>MDGMSMGTNLFQTGNMALARDFWYIIAVVMGIIVLIRAVNFYQAQTRLRSCSSSSVQFPTKPANSFLQAWATITAVVREVGYPQLHIPFRHLSFLSPPSTGHVIFLLCYWAIVIYMMTDKAVVYDYNFWERIGFRNAWVTVMQVPLLYLLASKCSILGFIAGTSYERLNWFHRWVGRTMFVTATVHGFHFYTEYVRADVFQDMVEMMPMIKYGLGAWALLLWTLVSSFAPFRHMAYELFVLQHIVTAVLFLWLIYVHVPSYARYNVWFAIAALCFDRVYRAALLVWQNIKFRPNQGRCTGGQRVGHQAQVRAVGDSIAVVTIKDVHFRWRAGQHLYLWMPKIGTFEAHPYTIATAHQLPETCICNSIQLVVRKHNGFSRRLHDFAAKAQAAGKKERVTAFVSGPYGVPPRWDIYETLILISASTGASFTLPILESVLSTKKSLCTRRIDFLLAAKQGEEIDFYVNRLHDLIERAKVVGIELLVHIAVTRSGGDLSPFAQSNLKTVGSEPSLAATTGSVSKELSSEKATETGPMGDIEMSAARPPRKRLSAASEDSHVFHAAKRPDIEAFIRRPVEATGGETSVVVCGGKSLVAKVRNSVAALSDERAVHKGTGAQGIHLHVEEYCF</sequence>
<dbReference type="Proteomes" id="UP001174691">
    <property type="component" value="Unassembled WGS sequence"/>
</dbReference>